<dbReference type="GO" id="GO:0003700">
    <property type="term" value="F:DNA-binding transcription factor activity"/>
    <property type="evidence" value="ECO:0007669"/>
    <property type="project" value="TreeGrafter"/>
</dbReference>
<dbReference type="InterPro" id="IPR010982">
    <property type="entry name" value="Lambda_DNA-bd_dom_sf"/>
</dbReference>
<keyword evidence="3" id="KW-0804">Transcription</keyword>
<comment type="caution">
    <text evidence="5">The sequence shown here is derived from an EMBL/GenBank/DDBJ whole genome shotgun (WGS) entry which is preliminary data.</text>
</comment>
<dbReference type="Pfam" id="PF00356">
    <property type="entry name" value="LacI"/>
    <property type="match status" value="1"/>
</dbReference>
<dbReference type="OrthoDB" id="37081at2"/>
<evidence type="ECO:0000259" key="4">
    <source>
        <dbReference type="PROSITE" id="PS50932"/>
    </source>
</evidence>
<dbReference type="Pfam" id="PF13377">
    <property type="entry name" value="Peripla_BP_3"/>
    <property type="match status" value="1"/>
</dbReference>
<name>A0A7J5UTR0_9MICO</name>
<evidence type="ECO:0000256" key="3">
    <source>
        <dbReference type="ARBA" id="ARBA00023163"/>
    </source>
</evidence>
<dbReference type="AlphaFoldDB" id="A0A7J5UTR0"/>
<dbReference type="PROSITE" id="PS50932">
    <property type="entry name" value="HTH_LACI_2"/>
    <property type="match status" value="1"/>
</dbReference>
<sequence length="335" mass="35595">MVNRNDVARRAGVSTAVVSYVMNGGPRVVSEEARAKVMAAVRELGYRPNGLARALKLQRTAVLGIVVPDSSNPYFAELARAIEEAAHSHGMTLLLGNSAEDPARELAYLSTFLNGRVDGILIVSSSRSPDIIDLLDESGLPSVFVDRSPVGNQHSAIEVDNRAGGREAMAHLLEHGHRDITVMVGPSAESDERMEGALEVVAGRDDVRVRQTSSVRFARSAAYAAAREILATDDRPSAVFTIADELAIGVLRAAADAGLRVPEDLALVSFDGIPEAAFTAPGLSTIGQPFARIAQEAVGLLMAMVDSDVKPRRVVLPVALIRRGSCGCPDDLRIT</sequence>
<dbReference type="CDD" id="cd06267">
    <property type="entry name" value="PBP1_LacI_sugar_binding-like"/>
    <property type="match status" value="1"/>
</dbReference>
<organism evidence="5 6">
    <name type="scientific">Georgenia thermotolerans</name>
    <dbReference type="NCBI Taxonomy" id="527326"/>
    <lineage>
        <taxon>Bacteria</taxon>
        <taxon>Bacillati</taxon>
        <taxon>Actinomycetota</taxon>
        <taxon>Actinomycetes</taxon>
        <taxon>Micrococcales</taxon>
        <taxon>Bogoriellaceae</taxon>
        <taxon>Georgenia</taxon>
    </lineage>
</organism>
<dbReference type="PANTHER" id="PTHR30146">
    <property type="entry name" value="LACI-RELATED TRANSCRIPTIONAL REPRESSOR"/>
    <property type="match status" value="1"/>
</dbReference>
<dbReference type="PANTHER" id="PTHR30146:SF109">
    <property type="entry name" value="HTH-TYPE TRANSCRIPTIONAL REGULATOR GALS"/>
    <property type="match status" value="1"/>
</dbReference>
<dbReference type="GO" id="GO:0000976">
    <property type="term" value="F:transcription cis-regulatory region binding"/>
    <property type="evidence" value="ECO:0007669"/>
    <property type="project" value="TreeGrafter"/>
</dbReference>
<feature type="domain" description="HTH lacI-type" evidence="4">
    <location>
        <begin position="2"/>
        <end position="57"/>
    </location>
</feature>
<dbReference type="InterPro" id="IPR046335">
    <property type="entry name" value="LacI/GalR-like_sensor"/>
</dbReference>
<dbReference type="SMART" id="SM00354">
    <property type="entry name" value="HTH_LACI"/>
    <property type="match status" value="1"/>
</dbReference>
<evidence type="ECO:0000313" key="6">
    <source>
        <dbReference type="Proteomes" id="UP000451860"/>
    </source>
</evidence>
<keyword evidence="2" id="KW-0238">DNA-binding</keyword>
<dbReference type="CDD" id="cd01392">
    <property type="entry name" value="HTH_LacI"/>
    <property type="match status" value="1"/>
</dbReference>
<dbReference type="InterPro" id="IPR000843">
    <property type="entry name" value="HTH_LacI"/>
</dbReference>
<dbReference type="Proteomes" id="UP000451860">
    <property type="component" value="Unassembled WGS sequence"/>
</dbReference>
<accession>A0A7J5UTR0</accession>
<evidence type="ECO:0000256" key="2">
    <source>
        <dbReference type="ARBA" id="ARBA00023125"/>
    </source>
</evidence>
<dbReference type="InterPro" id="IPR028082">
    <property type="entry name" value="Peripla_BP_I"/>
</dbReference>
<dbReference type="SUPFAM" id="SSF47413">
    <property type="entry name" value="lambda repressor-like DNA-binding domains"/>
    <property type="match status" value="1"/>
</dbReference>
<keyword evidence="6" id="KW-1185">Reference proteome</keyword>
<proteinExistence type="predicted"/>
<gene>
    <name evidence="5" type="ORF">GB883_02480</name>
</gene>
<dbReference type="EMBL" id="WHJE01000006">
    <property type="protein sequence ID" value="KAE8765662.1"/>
    <property type="molecule type" value="Genomic_DNA"/>
</dbReference>
<keyword evidence="1" id="KW-0805">Transcription regulation</keyword>
<evidence type="ECO:0000256" key="1">
    <source>
        <dbReference type="ARBA" id="ARBA00023015"/>
    </source>
</evidence>
<dbReference type="SUPFAM" id="SSF53822">
    <property type="entry name" value="Periplasmic binding protein-like I"/>
    <property type="match status" value="1"/>
</dbReference>
<reference evidence="5 6" key="1">
    <citation type="submission" date="2019-10" db="EMBL/GenBank/DDBJ databases">
        <title>Georgenia wutianyii sp. nov. and Georgenia yuyongxinii sp. nov. isolated from plateau pika (Ochotona curzoniae) in the Qinghai-Tibet plateau of China.</title>
        <authorList>
            <person name="Tian Z."/>
        </authorList>
    </citation>
    <scope>NUCLEOTIDE SEQUENCE [LARGE SCALE GENOMIC DNA]</scope>
    <source>
        <strain evidence="5 6">DSM 21501</strain>
    </source>
</reference>
<protein>
    <submittedName>
        <fullName evidence="5">Substrate-binding domain-containing protein</fullName>
    </submittedName>
</protein>
<evidence type="ECO:0000313" key="5">
    <source>
        <dbReference type="EMBL" id="KAE8765662.1"/>
    </source>
</evidence>
<dbReference type="Gene3D" id="1.10.260.40">
    <property type="entry name" value="lambda repressor-like DNA-binding domains"/>
    <property type="match status" value="1"/>
</dbReference>
<dbReference type="RefSeq" id="WP_152202660.1">
    <property type="nucleotide sequence ID" value="NZ_VUKF01000016.1"/>
</dbReference>
<dbReference type="Gene3D" id="3.40.50.2300">
    <property type="match status" value="2"/>
</dbReference>